<feature type="region of interest" description="Disordered" evidence="1">
    <location>
        <begin position="123"/>
        <end position="209"/>
    </location>
</feature>
<evidence type="ECO:0000313" key="4">
    <source>
        <dbReference type="Proteomes" id="UP000229681"/>
    </source>
</evidence>
<gene>
    <name evidence="3" type="ORF">CUN49_04195</name>
</gene>
<keyword evidence="2" id="KW-0812">Transmembrane</keyword>
<name>A0A2M8PGI3_9CHLR</name>
<proteinExistence type="predicted"/>
<feature type="compositionally biased region" description="Pro residues" evidence="1">
    <location>
        <begin position="126"/>
        <end position="135"/>
    </location>
</feature>
<sequence>MAQPSAFSRYNLALQSSLRQPFRMDRRQFLIGAGLGLLFGSATVAVALGYSALFGLQIPALGLRLAPENFPTELRAALVFVGILGSVTWLTTGILLLWLRIPRRHVASRKSNAPPWYPGAPSIPHFTPPIPPPEPAYSNLQRPTRPTSQAHAPQPMPAHLERTQTPAMPPLLSYESLFPAEQTEPIVPPPSAEDDTPDSAPTEPPPQDA</sequence>
<comment type="caution">
    <text evidence="3">The sequence shown here is derived from an EMBL/GenBank/DDBJ whole genome shotgun (WGS) entry which is preliminary data.</text>
</comment>
<organism evidence="3 4">
    <name type="scientific">Candidatus Thermofonsia Clade 1 bacterium</name>
    <dbReference type="NCBI Taxonomy" id="2364210"/>
    <lineage>
        <taxon>Bacteria</taxon>
        <taxon>Bacillati</taxon>
        <taxon>Chloroflexota</taxon>
        <taxon>Candidatus Thermofontia</taxon>
        <taxon>Candidatus Thermofonsia Clade 1</taxon>
    </lineage>
</organism>
<feature type="transmembrane region" description="Helical" evidence="2">
    <location>
        <begin position="29"/>
        <end position="56"/>
    </location>
</feature>
<feature type="transmembrane region" description="Helical" evidence="2">
    <location>
        <begin position="76"/>
        <end position="99"/>
    </location>
</feature>
<dbReference type="Proteomes" id="UP000229681">
    <property type="component" value="Unassembled WGS sequence"/>
</dbReference>
<evidence type="ECO:0000256" key="1">
    <source>
        <dbReference type="SAM" id="MobiDB-lite"/>
    </source>
</evidence>
<evidence type="ECO:0000313" key="3">
    <source>
        <dbReference type="EMBL" id="PJF36667.1"/>
    </source>
</evidence>
<reference evidence="3 4" key="1">
    <citation type="submission" date="2017-11" db="EMBL/GenBank/DDBJ databases">
        <title>Evolution of Phototrophy in the Chloroflexi Phylum Driven by Horizontal Gene Transfer.</title>
        <authorList>
            <person name="Ward L.M."/>
            <person name="Hemp J."/>
            <person name="Shih P.M."/>
            <person name="Mcglynn S.E."/>
            <person name="Fischer W."/>
        </authorList>
    </citation>
    <scope>NUCLEOTIDE SEQUENCE [LARGE SCALE GENOMIC DNA]</scope>
    <source>
        <strain evidence="3">JP3_13</strain>
    </source>
</reference>
<evidence type="ECO:0000256" key="2">
    <source>
        <dbReference type="SAM" id="Phobius"/>
    </source>
</evidence>
<feature type="compositionally biased region" description="Polar residues" evidence="1">
    <location>
        <begin position="138"/>
        <end position="151"/>
    </location>
</feature>
<protein>
    <submittedName>
        <fullName evidence="3">Uncharacterized protein</fullName>
    </submittedName>
</protein>
<dbReference type="AlphaFoldDB" id="A0A2M8PGI3"/>
<accession>A0A2M8PGI3</accession>
<keyword evidence="2" id="KW-0472">Membrane</keyword>
<dbReference type="EMBL" id="PGTM01000038">
    <property type="protein sequence ID" value="PJF36667.1"/>
    <property type="molecule type" value="Genomic_DNA"/>
</dbReference>
<keyword evidence="2" id="KW-1133">Transmembrane helix</keyword>